<name>A0A816YSI3_9BILA</name>
<feature type="non-terminal residue" evidence="1">
    <location>
        <position position="229"/>
    </location>
</feature>
<accession>A0A816YSI3</accession>
<sequence>MSSDRTLETLWKMFLRLSETIDLNEAIQQHLTSILPQYFQWLLFSHFKEIMTSTFGIQTKIKTESKTNFMQILKAIFNASIEKLFKEENYLNELNYSNLKDLLNIGLELLVTDLSEDHSCLLLIKRILFKPESSITKKVNKMLSLFKKLDEFERDLCERNNPGMIIQDEWLTDYVLKIPEEWIDLDELTYQSLCKKHNKNRWAIYIWTKCVHLGLLKSHMKNPHDIIVK</sequence>
<evidence type="ECO:0000313" key="1">
    <source>
        <dbReference type="EMBL" id="CAF2165849.1"/>
    </source>
</evidence>
<dbReference type="EMBL" id="CAJNRF010015108">
    <property type="protein sequence ID" value="CAF2165849.1"/>
    <property type="molecule type" value="Genomic_DNA"/>
</dbReference>
<dbReference type="Proteomes" id="UP000663856">
    <property type="component" value="Unassembled WGS sequence"/>
</dbReference>
<protein>
    <submittedName>
        <fullName evidence="1">Uncharacterized protein</fullName>
    </submittedName>
</protein>
<reference evidence="1" key="1">
    <citation type="submission" date="2021-02" db="EMBL/GenBank/DDBJ databases">
        <authorList>
            <person name="Nowell W R."/>
        </authorList>
    </citation>
    <scope>NUCLEOTIDE SEQUENCE</scope>
</reference>
<dbReference type="AlphaFoldDB" id="A0A816YSI3"/>
<comment type="caution">
    <text evidence="1">The sequence shown here is derived from an EMBL/GenBank/DDBJ whole genome shotgun (WGS) entry which is preliminary data.</text>
</comment>
<evidence type="ECO:0000313" key="2">
    <source>
        <dbReference type="Proteomes" id="UP000663856"/>
    </source>
</evidence>
<proteinExistence type="predicted"/>
<gene>
    <name evidence="1" type="ORF">WKI299_LOCUS32661</name>
</gene>
<organism evidence="1 2">
    <name type="scientific">Rotaria magnacalcarata</name>
    <dbReference type="NCBI Taxonomy" id="392030"/>
    <lineage>
        <taxon>Eukaryota</taxon>
        <taxon>Metazoa</taxon>
        <taxon>Spiralia</taxon>
        <taxon>Gnathifera</taxon>
        <taxon>Rotifera</taxon>
        <taxon>Eurotatoria</taxon>
        <taxon>Bdelloidea</taxon>
        <taxon>Philodinida</taxon>
        <taxon>Philodinidae</taxon>
        <taxon>Rotaria</taxon>
    </lineage>
</organism>